<name>A0A7R9MKB6_9ACAR</name>
<evidence type="ECO:0000313" key="3">
    <source>
        <dbReference type="Proteomes" id="UP000728032"/>
    </source>
</evidence>
<organism evidence="2">
    <name type="scientific">Oppiella nova</name>
    <dbReference type="NCBI Taxonomy" id="334625"/>
    <lineage>
        <taxon>Eukaryota</taxon>
        <taxon>Metazoa</taxon>
        <taxon>Ecdysozoa</taxon>
        <taxon>Arthropoda</taxon>
        <taxon>Chelicerata</taxon>
        <taxon>Arachnida</taxon>
        <taxon>Acari</taxon>
        <taxon>Acariformes</taxon>
        <taxon>Sarcoptiformes</taxon>
        <taxon>Oribatida</taxon>
        <taxon>Brachypylina</taxon>
        <taxon>Oppioidea</taxon>
        <taxon>Oppiidae</taxon>
        <taxon>Oppiella</taxon>
    </lineage>
</organism>
<proteinExistence type="predicted"/>
<feature type="non-terminal residue" evidence="2">
    <location>
        <position position="116"/>
    </location>
</feature>
<feature type="region of interest" description="Disordered" evidence="1">
    <location>
        <begin position="89"/>
        <end position="116"/>
    </location>
</feature>
<protein>
    <submittedName>
        <fullName evidence="2">Uncharacterized protein</fullName>
    </submittedName>
</protein>
<dbReference type="EMBL" id="CAJPVJ010024662">
    <property type="protein sequence ID" value="CAG2178835.1"/>
    <property type="molecule type" value="Genomic_DNA"/>
</dbReference>
<accession>A0A7R9MKB6</accession>
<feature type="compositionally biased region" description="Polar residues" evidence="1">
    <location>
        <begin position="97"/>
        <end position="106"/>
    </location>
</feature>
<dbReference type="Proteomes" id="UP000728032">
    <property type="component" value="Unassembled WGS sequence"/>
</dbReference>
<sequence length="116" mass="12894">MSADNAIAGSVHNSGAVNAMPYAMASPHLQQQQQAYHQYYQQYYYQQMAPQMMPQTYPYFMPQLIPRPMVPMGPQVATITPQMSAIINHNTNHHNNSSRAADQTSGGEAYSEAGED</sequence>
<evidence type="ECO:0000313" key="2">
    <source>
        <dbReference type="EMBL" id="CAD7661699.1"/>
    </source>
</evidence>
<reference evidence="2" key="1">
    <citation type="submission" date="2020-11" db="EMBL/GenBank/DDBJ databases">
        <authorList>
            <person name="Tran Van P."/>
        </authorList>
    </citation>
    <scope>NUCLEOTIDE SEQUENCE</scope>
</reference>
<gene>
    <name evidence="2" type="ORF">ONB1V03_LOCUS18259</name>
</gene>
<evidence type="ECO:0000256" key="1">
    <source>
        <dbReference type="SAM" id="MobiDB-lite"/>
    </source>
</evidence>
<keyword evidence="3" id="KW-1185">Reference proteome</keyword>
<dbReference type="EMBL" id="OC939487">
    <property type="protein sequence ID" value="CAD7661699.1"/>
    <property type="molecule type" value="Genomic_DNA"/>
</dbReference>
<dbReference type="AlphaFoldDB" id="A0A7R9MKB6"/>